<dbReference type="GO" id="GO:0005096">
    <property type="term" value="F:GTPase activator activity"/>
    <property type="evidence" value="ECO:0007669"/>
    <property type="project" value="UniProtKB-KW"/>
</dbReference>
<feature type="compositionally biased region" description="Basic and acidic residues" evidence="2">
    <location>
        <begin position="332"/>
        <end position="341"/>
    </location>
</feature>
<accession>A0A2B7X7E0</accession>
<dbReference type="Gene3D" id="1.10.555.10">
    <property type="entry name" value="Rho GTPase activation protein"/>
    <property type="match status" value="1"/>
</dbReference>
<dbReference type="GO" id="GO:0005938">
    <property type="term" value="C:cell cortex"/>
    <property type="evidence" value="ECO:0007669"/>
    <property type="project" value="TreeGrafter"/>
</dbReference>
<feature type="compositionally biased region" description="Basic and acidic residues" evidence="2">
    <location>
        <begin position="761"/>
        <end position="787"/>
    </location>
</feature>
<feature type="region of interest" description="Disordered" evidence="2">
    <location>
        <begin position="1"/>
        <end position="39"/>
    </location>
</feature>
<sequence length="955" mass="102447">MATGNSHSAPQAPGRDIPRSTAHQQNSVPHGAISPPSKRDLTSWWKQFVRNTKKDGEPVQQSGIFGVPLNVSIKYANVAISLAGEDGSSFIYGYVPIVVAKCGVFLKEKATDVEGIFRLSGSAKRIKDLQEAFDSPDRFGKGLDWTGYTVHDAANILRRYLNQLPEPIVPLDFYERFRDPLRKYQAQAVEDKDAAAPAAEEEPFDHAKAVATYQQLIKELPPLNRQLLLYILDLLTVFASKSEVNRMTAANLAAIFQPGLLSHPAHDMAPKEYKLSQDVLIFLIENQDNFLFGMTGTAADAQTVKAMQAGNATNNNKSNLRRSASNASGKADSIRKIDALRRNVSVSSKHSKSSNFDSASPTTPKSIGGGSLGVHRSNTVPSKKKGGISTTHFPRPREPSGPGSGHLSPSVRSRPQSRSPSQAPSLKVEDAPNKTIPESPSPLNTNHGLGLVQNNAHSPLASPDEQAAPFELGSKPGTQPLAGTPTKERKLASLFKSTPPEGDRKDGRQPNRLRKKRPVPGSASESARSSSHSLTVGSDPSSSALVSQAVPDKREGPGDQSHMSTPKVTNSAATPAAETTPQPTWDVKPATHASPESTLKPGRSRTPSMHSRSSVTDHSDFDHQDDSTMQMKKDHRRSWRHPRGAKRRERADLSMSPPPPIGYNSNAGFSSSSLGSTNWPQKTASNEFGQLSAETSATGTIDSTTTTTQPPPSLTTQDSSMSVGSHMMKSSNHNHHNKEPGESEKKGFFGKFKAKVTGVKEGVKEREVEREREHAKSPPHSDGEKASSRQNLSILPPKESKGSKESKESKESKGGTLAEPSTEPRVTRPTENPEPPQPPVTTVAAATPATAAPPTQPQPQPQPQPSTPPAMVFPGSFPEPTIPEEALPSPVIEAPKDNGVTVLPKVEEDESQSPPEPPPSTAETVKAAPAAQLEPVVENQQAPPESSSTTSMSNA</sequence>
<feature type="compositionally biased region" description="Polar residues" evidence="2">
    <location>
        <begin position="679"/>
        <end position="694"/>
    </location>
</feature>
<feature type="compositionally biased region" description="Polar residues" evidence="2">
    <location>
        <begin position="436"/>
        <end position="457"/>
    </location>
</feature>
<feature type="compositionally biased region" description="Pro residues" evidence="2">
    <location>
        <begin position="854"/>
        <end position="868"/>
    </location>
</feature>
<feature type="compositionally biased region" description="Low complexity" evidence="2">
    <location>
        <begin position="405"/>
        <end position="425"/>
    </location>
</feature>
<proteinExistence type="predicted"/>
<feature type="compositionally biased region" description="Low complexity" evidence="2">
    <location>
        <begin position="522"/>
        <end position="533"/>
    </location>
</feature>
<evidence type="ECO:0000256" key="2">
    <source>
        <dbReference type="SAM" id="MobiDB-lite"/>
    </source>
</evidence>
<reference evidence="4 5" key="1">
    <citation type="submission" date="2017-10" db="EMBL/GenBank/DDBJ databases">
        <title>Comparative genomics in systemic dimorphic fungi from Ajellomycetaceae.</title>
        <authorList>
            <person name="Munoz J.F."/>
            <person name="Mcewen J.G."/>
            <person name="Clay O.K."/>
            <person name="Cuomo C.A."/>
        </authorList>
    </citation>
    <scope>NUCLEOTIDE SEQUENCE [LARGE SCALE GENOMIC DNA]</scope>
    <source>
        <strain evidence="4 5">UAMH130</strain>
    </source>
</reference>
<dbReference type="InterPro" id="IPR000198">
    <property type="entry name" value="RhoGAP_dom"/>
</dbReference>
<evidence type="ECO:0000256" key="1">
    <source>
        <dbReference type="ARBA" id="ARBA00022468"/>
    </source>
</evidence>
<dbReference type="InterPro" id="IPR008936">
    <property type="entry name" value="Rho_GTPase_activation_prot"/>
</dbReference>
<dbReference type="SMART" id="SM00324">
    <property type="entry name" value="RhoGAP"/>
    <property type="match status" value="1"/>
</dbReference>
<feature type="compositionally biased region" description="Basic and acidic residues" evidence="2">
    <location>
        <begin position="737"/>
        <end position="747"/>
    </location>
</feature>
<feature type="compositionally biased region" description="Basic and acidic residues" evidence="2">
    <location>
        <begin position="798"/>
        <end position="813"/>
    </location>
</feature>
<feature type="region of interest" description="Disordered" evidence="2">
    <location>
        <begin position="311"/>
        <end position="955"/>
    </location>
</feature>
<feature type="compositionally biased region" description="Polar residues" evidence="2">
    <location>
        <begin position="311"/>
        <end position="328"/>
    </location>
</feature>
<feature type="compositionally biased region" description="Basic and acidic residues" evidence="2">
    <location>
        <begin position="615"/>
        <end position="626"/>
    </location>
</feature>
<comment type="caution">
    <text evidence="4">The sequence shown here is derived from an EMBL/GenBank/DDBJ whole genome shotgun (WGS) entry which is preliminary data.</text>
</comment>
<dbReference type="GO" id="GO:0007165">
    <property type="term" value="P:signal transduction"/>
    <property type="evidence" value="ECO:0007669"/>
    <property type="project" value="InterPro"/>
</dbReference>
<feature type="compositionally biased region" description="Polar residues" evidence="2">
    <location>
        <begin position="605"/>
        <end position="614"/>
    </location>
</feature>
<protein>
    <recommendedName>
        <fullName evidence="3">Rho-GAP domain-containing protein</fullName>
    </recommendedName>
</protein>
<feature type="compositionally biased region" description="Low complexity" evidence="2">
    <location>
        <begin position="840"/>
        <end position="853"/>
    </location>
</feature>
<keyword evidence="1" id="KW-0343">GTPase activation</keyword>
<evidence type="ECO:0000313" key="4">
    <source>
        <dbReference type="EMBL" id="PGH04790.1"/>
    </source>
</evidence>
<feature type="compositionally biased region" description="Low complexity" evidence="2">
    <location>
        <begin position="572"/>
        <end position="584"/>
    </location>
</feature>
<dbReference type="Pfam" id="PF00620">
    <property type="entry name" value="RhoGAP"/>
    <property type="match status" value="1"/>
</dbReference>
<dbReference type="InterPro" id="IPR051025">
    <property type="entry name" value="RhoGAP"/>
</dbReference>
<name>A0A2B7X7E0_9EURO</name>
<gene>
    <name evidence="4" type="ORF">GX51_03275</name>
</gene>
<dbReference type="Proteomes" id="UP000224080">
    <property type="component" value="Unassembled WGS sequence"/>
</dbReference>
<dbReference type="SUPFAM" id="SSF48350">
    <property type="entry name" value="GTPase activation domain, GAP"/>
    <property type="match status" value="1"/>
</dbReference>
<dbReference type="PROSITE" id="PS50238">
    <property type="entry name" value="RHOGAP"/>
    <property type="match status" value="1"/>
</dbReference>
<evidence type="ECO:0000313" key="5">
    <source>
        <dbReference type="Proteomes" id="UP000224080"/>
    </source>
</evidence>
<keyword evidence="5" id="KW-1185">Reference proteome</keyword>
<feature type="compositionally biased region" description="Low complexity" evidence="2">
    <location>
        <begin position="695"/>
        <end position="731"/>
    </location>
</feature>
<organism evidence="4 5">
    <name type="scientific">Blastomyces parvus</name>
    <dbReference type="NCBI Taxonomy" id="2060905"/>
    <lineage>
        <taxon>Eukaryota</taxon>
        <taxon>Fungi</taxon>
        <taxon>Dikarya</taxon>
        <taxon>Ascomycota</taxon>
        <taxon>Pezizomycotina</taxon>
        <taxon>Eurotiomycetes</taxon>
        <taxon>Eurotiomycetidae</taxon>
        <taxon>Onygenales</taxon>
        <taxon>Ajellomycetaceae</taxon>
        <taxon>Blastomyces</taxon>
    </lineage>
</organism>
<feature type="compositionally biased region" description="Low complexity" evidence="2">
    <location>
        <begin position="662"/>
        <end position="678"/>
    </location>
</feature>
<dbReference type="GO" id="GO:0060237">
    <property type="term" value="P:regulation of fungal-type cell wall organization"/>
    <property type="evidence" value="ECO:0007669"/>
    <property type="project" value="TreeGrafter"/>
</dbReference>
<feature type="compositionally biased region" description="Polar residues" evidence="2">
    <location>
        <begin position="938"/>
        <end position="955"/>
    </location>
</feature>
<dbReference type="STRING" id="2060905.A0A2B7X7E0"/>
<dbReference type="EMBL" id="PDNC01000035">
    <property type="protein sequence ID" value="PGH04790.1"/>
    <property type="molecule type" value="Genomic_DNA"/>
</dbReference>
<dbReference type="PANTHER" id="PTHR15228">
    <property type="entry name" value="SPERMATHECAL PHYSIOLOGY VARIANT"/>
    <property type="match status" value="1"/>
</dbReference>
<feature type="compositionally biased region" description="Basic residues" evidence="2">
    <location>
        <begin position="633"/>
        <end position="648"/>
    </location>
</feature>
<feature type="compositionally biased region" description="Low complexity" evidence="2">
    <location>
        <begin position="343"/>
        <end position="360"/>
    </location>
</feature>
<evidence type="ECO:0000259" key="3">
    <source>
        <dbReference type="PROSITE" id="PS50238"/>
    </source>
</evidence>
<feature type="compositionally biased region" description="Polar residues" evidence="2">
    <location>
        <begin position="534"/>
        <end position="546"/>
    </location>
</feature>
<dbReference type="AlphaFoldDB" id="A0A2B7X7E0"/>
<feature type="domain" description="Rho-GAP" evidence="3">
    <location>
        <begin position="80"/>
        <end position="291"/>
    </location>
</feature>
<dbReference type="PANTHER" id="PTHR15228:SF25">
    <property type="entry name" value="F-BAR DOMAIN-CONTAINING PROTEIN"/>
    <property type="match status" value="1"/>
</dbReference>
<dbReference type="OrthoDB" id="3196451at2759"/>
<dbReference type="CDD" id="cd04396">
    <property type="entry name" value="RhoGAP_fSAC7_BAG7"/>
    <property type="match status" value="1"/>
</dbReference>
<feature type="compositionally biased region" description="Polar residues" evidence="2">
    <location>
        <begin position="561"/>
        <end position="571"/>
    </location>
</feature>